<dbReference type="SUPFAM" id="SSF57850">
    <property type="entry name" value="RING/U-box"/>
    <property type="match status" value="1"/>
</dbReference>
<evidence type="ECO:0000256" key="20">
    <source>
        <dbReference type="ARBA" id="ARBA00044896"/>
    </source>
</evidence>
<keyword evidence="18" id="KW-0472">Membrane</keyword>
<keyword evidence="7" id="KW-1003">Cell membrane</keyword>
<dbReference type="AlphaFoldDB" id="A0A5C6NSB9"/>
<evidence type="ECO:0000256" key="7">
    <source>
        <dbReference type="ARBA" id="ARBA00022475"/>
    </source>
</evidence>
<dbReference type="PANTHER" id="PTHR24369">
    <property type="entry name" value="ANTIGEN BSP, PUTATIVE-RELATED"/>
    <property type="match status" value="1"/>
</dbReference>
<evidence type="ECO:0000256" key="17">
    <source>
        <dbReference type="ARBA" id="ARBA00022989"/>
    </source>
</evidence>
<dbReference type="PROSITE" id="PS51450">
    <property type="entry name" value="LRR"/>
    <property type="match status" value="4"/>
</dbReference>
<comment type="catalytic activity">
    <reaction evidence="20">
        <text>S-[NEDD8-protein]-yl-[E2 NEDD8-conjugating enzyme]-L-cysteine + [cullin]-L-lysine = [E2 NEDD8-conjugating enzyme]-L-cysteine + N(6)-[NEDD8-protein]-yl-[cullin]-L-lysine.</text>
        <dbReference type="EC" id="2.3.2.32"/>
    </reaction>
</comment>
<dbReference type="InterPro" id="IPR000372">
    <property type="entry name" value="LRRNT"/>
</dbReference>
<dbReference type="GO" id="GO:0061663">
    <property type="term" value="F:NEDD8 ligase activity"/>
    <property type="evidence" value="ECO:0007669"/>
    <property type="project" value="UniProtKB-EC"/>
</dbReference>
<keyword evidence="27" id="KW-1185">Reference proteome</keyword>
<dbReference type="Pfam" id="PF13855">
    <property type="entry name" value="LRR_8"/>
    <property type="match status" value="4"/>
</dbReference>
<evidence type="ECO:0000256" key="1">
    <source>
        <dbReference type="ARBA" id="ARBA00004123"/>
    </source>
</evidence>
<dbReference type="Proteomes" id="UP000324091">
    <property type="component" value="Chromosome 18"/>
</dbReference>
<dbReference type="GO" id="GO:0008270">
    <property type="term" value="F:zinc ion binding"/>
    <property type="evidence" value="ECO:0007669"/>
    <property type="project" value="UniProtKB-KW"/>
</dbReference>
<dbReference type="InterPro" id="IPR032675">
    <property type="entry name" value="LRR_dom_sf"/>
</dbReference>
<dbReference type="Pfam" id="PF12678">
    <property type="entry name" value="zf-rbx1"/>
    <property type="match status" value="1"/>
</dbReference>
<dbReference type="FunFam" id="3.30.40.10:FF:000010">
    <property type="entry name" value="E3 ubiquitin-protein ligase RBX1"/>
    <property type="match status" value="1"/>
</dbReference>
<evidence type="ECO:0000256" key="9">
    <source>
        <dbReference type="ARBA" id="ARBA00022614"/>
    </source>
</evidence>
<evidence type="ECO:0000256" key="13">
    <source>
        <dbReference type="ARBA" id="ARBA00022737"/>
    </source>
</evidence>
<comment type="pathway">
    <text evidence="5">Protein modification; protein neddylation.</text>
</comment>
<dbReference type="PROSITE" id="PS50089">
    <property type="entry name" value="ZF_RING_2"/>
    <property type="match status" value="1"/>
</dbReference>
<dbReference type="EMBL" id="RHFK02000010">
    <property type="protein sequence ID" value="TWW69519.1"/>
    <property type="molecule type" value="Genomic_DNA"/>
</dbReference>
<dbReference type="GO" id="GO:0070936">
    <property type="term" value="P:protein K48-linked ubiquitination"/>
    <property type="evidence" value="ECO:0007669"/>
    <property type="project" value="UniProtKB-ARBA"/>
</dbReference>
<evidence type="ECO:0000256" key="16">
    <source>
        <dbReference type="ARBA" id="ARBA00022833"/>
    </source>
</evidence>
<dbReference type="GO" id="GO:0006513">
    <property type="term" value="P:protein monoubiquitination"/>
    <property type="evidence" value="ECO:0007669"/>
    <property type="project" value="UniProtKB-ARBA"/>
</dbReference>
<evidence type="ECO:0000256" key="8">
    <source>
        <dbReference type="ARBA" id="ARBA00022490"/>
    </source>
</evidence>
<keyword evidence="8" id="KW-0963">Cytoplasm</keyword>
<comment type="pathway">
    <text evidence="4">Protein modification; protein ubiquitination.</text>
</comment>
<dbReference type="EC" id="2.3.2.32" evidence="21"/>
<accession>A0A5C6NSB9</accession>
<dbReference type="GO" id="GO:0034644">
    <property type="term" value="P:cellular response to UV"/>
    <property type="evidence" value="ECO:0007669"/>
    <property type="project" value="UniProtKB-ARBA"/>
</dbReference>
<keyword evidence="11" id="KW-0479">Metal-binding</keyword>
<evidence type="ECO:0000256" key="18">
    <source>
        <dbReference type="ARBA" id="ARBA00023136"/>
    </source>
</evidence>
<evidence type="ECO:0000256" key="11">
    <source>
        <dbReference type="ARBA" id="ARBA00022723"/>
    </source>
</evidence>
<evidence type="ECO:0000256" key="10">
    <source>
        <dbReference type="ARBA" id="ARBA00022692"/>
    </source>
</evidence>
<dbReference type="InterPro" id="IPR001841">
    <property type="entry name" value="Znf_RING"/>
</dbReference>
<keyword evidence="19" id="KW-0539">Nucleus</keyword>
<feature type="domain" description="RING-type" evidence="25">
    <location>
        <begin position="681"/>
        <end position="726"/>
    </location>
</feature>
<evidence type="ECO:0000256" key="12">
    <source>
        <dbReference type="ARBA" id="ARBA00022729"/>
    </source>
</evidence>
<evidence type="ECO:0000256" key="6">
    <source>
        <dbReference type="ARBA" id="ARBA00009273"/>
    </source>
</evidence>
<evidence type="ECO:0000259" key="25">
    <source>
        <dbReference type="PROSITE" id="PS50089"/>
    </source>
</evidence>
<keyword evidence="17" id="KW-1133">Transmembrane helix</keyword>
<evidence type="ECO:0000256" key="2">
    <source>
        <dbReference type="ARBA" id="ARBA00004236"/>
    </source>
</evidence>
<evidence type="ECO:0000256" key="14">
    <source>
        <dbReference type="ARBA" id="ARBA00022771"/>
    </source>
</evidence>
<evidence type="ECO:0000256" key="24">
    <source>
        <dbReference type="PROSITE-ProRule" id="PRU00175"/>
    </source>
</evidence>
<dbReference type="InterPro" id="IPR050541">
    <property type="entry name" value="LRR_TM_domain-containing"/>
</dbReference>
<evidence type="ECO:0000313" key="27">
    <source>
        <dbReference type="Proteomes" id="UP000324091"/>
    </source>
</evidence>
<dbReference type="SMART" id="SM00082">
    <property type="entry name" value="LRRCT"/>
    <property type="match status" value="1"/>
</dbReference>
<evidence type="ECO:0000256" key="21">
    <source>
        <dbReference type="ARBA" id="ARBA00044971"/>
    </source>
</evidence>
<name>A0A5C6NSB9_9TELE</name>
<dbReference type="CDD" id="cd16485">
    <property type="entry name" value="mRING-H2-C3H2C2D_RBX1"/>
    <property type="match status" value="1"/>
</dbReference>
<dbReference type="GO" id="GO:0005634">
    <property type="term" value="C:nucleus"/>
    <property type="evidence" value="ECO:0007669"/>
    <property type="project" value="UniProtKB-SubCell"/>
</dbReference>
<dbReference type="GO" id="GO:0005737">
    <property type="term" value="C:cytoplasm"/>
    <property type="evidence" value="ECO:0007669"/>
    <property type="project" value="UniProtKB-SubCell"/>
</dbReference>
<dbReference type="Gene3D" id="3.30.40.10">
    <property type="entry name" value="Zinc/RING finger domain, C3HC4 (zinc finger)"/>
    <property type="match status" value="1"/>
</dbReference>
<dbReference type="FunFam" id="3.80.10.10:FF:001438">
    <property type="entry name" value="Uncharacterized protein"/>
    <property type="match status" value="1"/>
</dbReference>
<keyword evidence="13" id="KW-0677">Repeat</keyword>
<protein>
    <recommendedName>
        <fullName evidence="22">E3 ubiquitin-protein ligase RBX1</fullName>
        <ecNumber evidence="21">2.3.2.32</ecNumber>
    </recommendedName>
    <alternativeName>
        <fullName evidence="23">RING-box protein 1</fullName>
    </alternativeName>
</protein>
<dbReference type="InterPro" id="IPR003591">
    <property type="entry name" value="Leu-rich_rpt_typical-subtyp"/>
</dbReference>
<dbReference type="InterPro" id="IPR000483">
    <property type="entry name" value="Cys-rich_flank_reg_C"/>
</dbReference>
<dbReference type="GO" id="GO:0031146">
    <property type="term" value="P:SCF-dependent proteasomal ubiquitin-dependent protein catabolic process"/>
    <property type="evidence" value="ECO:0007669"/>
    <property type="project" value="UniProtKB-ARBA"/>
</dbReference>
<dbReference type="SMART" id="SM00013">
    <property type="entry name" value="LRRNT"/>
    <property type="match status" value="2"/>
</dbReference>
<dbReference type="InterPro" id="IPR013083">
    <property type="entry name" value="Znf_RING/FYVE/PHD"/>
</dbReference>
<dbReference type="PANTHER" id="PTHR24369:SF211">
    <property type="entry name" value="LEUCINE-RICH REPEAT-CONTAINING PROTEIN 15-LIKE"/>
    <property type="match status" value="1"/>
</dbReference>
<reference evidence="26 27" key="1">
    <citation type="submission" date="2019-04" db="EMBL/GenBank/DDBJ databases">
        <title>Chromosome genome assembly for Takifugu flavidus.</title>
        <authorList>
            <person name="Xiao S."/>
        </authorList>
    </citation>
    <scope>NUCLEOTIDE SEQUENCE [LARGE SCALE GENOMIC DNA]</scope>
    <source>
        <strain evidence="26">HTHZ2018</strain>
        <tissue evidence="26">Muscle</tissue>
    </source>
</reference>
<evidence type="ECO:0000256" key="15">
    <source>
        <dbReference type="ARBA" id="ARBA00022786"/>
    </source>
</evidence>
<keyword evidence="10" id="KW-0812">Transmembrane</keyword>
<dbReference type="InterPro" id="IPR001611">
    <property type="entry name" value="Leu-rich_rpt"/>
</dbReference>
<keyword evidence="16" id="KW-0862">Zinc</keyword>
<dbReference type="GO" id="GO:0005886">
    <property type="term" value="C:plasma membrane"/>
    <property type="evidence" value="ECO:0007669"/>
    <property type="project" value="UniProtKB-SubCell"/>
</dbReference>
<dbReference type="FunFam" id="3.80.10.10:FF:000368">
    <property type="entry name" value="Chondroadherin like"/>
    <property type="match status" value="1"/>
</dbReference>
<comment type="caution">
    <text evidence="26">The sequence shown here is derived from an EMBL/GenBank/DDBJ whole genome shotgun (WGS) entry which is preliminary data.</text>
</comment>
<organism evidence="26 27">
    <name type="scientific">Takifugu flavidus</name>
    <name type="common">sansaifugu</name>
    <dbReference type="NCBI Taxonomy" id="433684"/>
    <lineage>
        <taxon>Eukaryota</taxon>
        <taxon>Metazoa</taxon>
        <taxon>Chordata</taxon>
        <taxon>Craniata</taxon>
        <taxon>Vertebrata</taxon>
        <taxon>Euteleostomi</taxon>
        <taxon>Actinopterygii</taxon>
        <taxon>Neopterygii</taxon>
        <taxon>Teleostei</taxon>
        <taxon>Neoteleostei</taxon>
        <taxon>Acanthomorphata</taxon>
        <taxon>Eupercaria</taxon>
        <taxon>Tetraodontiformes</taxon>
        <taxon>Tetradontoidea</taxon>
        <taxon>Tetraodontidae</taxon>
        <taxon>Takifugu</taxon>
    </lineage>
</organism>
<keyword evidence="12" id="KW-0732">Signal</keyword>
<gene>
    <name evidence="26" type="ORF">D4764_18G0003250</name>
</gene>
<dbReference type="InterPro" id="IPR024766">
    <property type="entry name" value="Znf_RING_H2"/>
</dbReference>
<dbReference type="SUPFAM" id="SSF52058">
    <property type="entry name" value="L domain-like"/>
    <property type="match status" value="2"/>
</dbReference>
<dbReference type="Gene3D" id="3.80.10.10">
    <property type="entry name" value="Ribonuclease Inhibitor"/>
    <property type="match status" value="3"/>
</dbReference>
<sequence>MENAIHELREEISIQMLFFSTVVLLTFTQSLPSEASRCPRTCHCDRTKLTVVCTGKILTEVPPTIEEITVKLDLRNNNLRELPRAAFLHTPYLTHLNLQHCNIVRVKEGAFRTLGRLEHLNLAHNKIEILYQESFDGLSSLKELHLDHNRVEEIQPGAFMQLGFLNMLALNYNQLVYIPNMAFQGLNNIKWLRLSYNSLNNLAPEAFAGLFTLNRLSLDHNELQFFPTQTMNRLREVTQLDLSHNPMIYLGEESVSMAKLAHLYLNHMALQDLSEQAFSGAPLLSHLDISHNQLQYLEPLRGPKNLRSLNLTGNPFYCNCYMRPLRKWAKVGGMKLLGACAGPAHLADEPLVSVALLDLRCRSGGQTLRDEIEKADASAEVSPPTPKPKHRVKCPANCHCDVETQHATCEGRGHTKVPRGFPAKTQLLDIRSNHFHHLPANSFPGTGQVVSLHLQLCKIHEIGAGAFRGMKNLLYLYLSDNDLTVLAPRAFDGVPELTYLHLDGNRLARFPGSALAQLPNLFVLHLERNTISKIEPTGLLSSMSPNLRELYLTNNTITSVAKGLRVLTVRGNQLQELPDLSPFTGLEVVDLQDNPLLYKRSPADETLVATIPSKLKTQKPSRAMSPMLKVRPVKKAKSHKLGKTRPLSKAVAHKWNAVALWAWDIVVDNCAICRNHIMDLCIECQANQASATSEECTVAWGVCNHAFHFHCISRWLKTRQVCPLDNREWEFQK</sequence>
<dbReference type="SMART" id="SM00364">
    <property type="entry name" value="LRR_BAC"/>
    <property type="match status" value="5"/>
</dbReference>
<evidence type="ECO:0000256" key="23">
    <source>
        <dbReference type="ARBA" id="ARBA00082465"/>
    </source>
</evidence>
<comment type="similarity">
    <text evidence="6">Belongs to the RING-box family.</text>
</comment>
<evidence type="ECO:0000256" key="4">
    <source>
        <dbReference type="ARBA" id="ARBA00004906"/>
    </source>
</evidence>
<dbReference type="FunFam" id="3.80.10.10:FF:000311">
    <property type="entry name" value="Chondroadherin-like a"/>
    <property type="match status" value="1"/>
</dbReference>
<keyword evidence="14 24" id="KW-0863">Zinc-finger</keyword>
<evidence type="ECO:0000256" key="3">
    <source>
        <dbReference type="ARBA" id="ARBA00004496"/>
    </source>
</evidence>
<comment type="subcellular location">
    <subcellularLocation>
        <location evidence="2">Cell membrane</location>
    </subcellularLocation>
    <subcellularLocation>
        <location evidence="3">Cytoplasm</location>
    </subcellularLocation>
    <subcellularLocation>
        <location evidence="1">Nucleus</location>
    </subcellularLocation>
</comment>
<evidence type="ECO:0000256" key="5">
    <source>
        <dbReference type="ARBA" id="ARBA00005032"/>
    </source>
</evidence>
<dbReference type="SMART" id="SM00369">
    <property type="entry name" value="LRR_TYP"/>
    <property type="match status" value="13"/>
</dbReference>
<keyword evidence="15" id="KW-0833">Ubl conjugation pathway</keyword>
<evidence type="ECO:0000256" key="19">
    <source>
        <dbReference type="ARBA" id="ARBA00023242"/>
    </source>
</evidence>
<keyword evidence="9" id="KW-0433">Leucine-rich repeat</keyword>
<dbReference type="GO" id="GO:0019005">
    <property type="term" value="C:SCF ubiquitin ligase complex"/>
    <property type="evidence" value="ECO:0007669"/>
    <property type="project" value="UniProtKB-ARBA"/>
</dbReference>
<dbReference type="GO" id="GO:0031464">
    <property type="term" value="C:Cul4A-RING E3 ubiquitin ligase complex"/>
    <property type="evidence" value="ECO:0007669"/>
    <property type="project" value="UniProtKB-ARBA"/>
</dbReference>
<evidence type="ECO:0000256" key="22">
    <source>
        <dbReference type="ARBA" id="ARBA00068870"/>
    </source>
</evidence>
<evidence type="ECO:0000313" key="26">
    <source>
        <dbReference type="EMBL" id="TWW69519.1"/>
    </source>
</evidence>
<proteinExistence type="inferred from homology"/>